<dbReference type="OrthoDB" id="216057at2157"/>
<feature type="compositionally biased region" description="Polar residues" evidence="1">
    <location>
        <begin position="84"/>
        <end position="100"/>
    </location>
</feature>
<evidence type="ECO:0000313" key="2">
    <source>
        <dbReference type="EMBL" id="EMA54854.1"/>
    </source>
</evidence>
<proteinExistence type="predicted"/>
<gene>
    <name evidence="2" type="ORF">C450_04508</name>
</gene>
<dbReference type="EMBL" id="AOME01000020">
    <property type="protein sequence ID" value="EMA54854.1"/>
    <property type="molecule type" value="Genomic_DNA"/>
</dbReference>
<dbReference type="PATRIC" id="fig|1227456.3.peg.931"/>
<organism evidence="2 3">
    <name type="scientific">Halococcus salifodinae DSM 8989</name>
    <dbReference type="NCBI Taxonomy" id="1227456"/>
    <lineage>
        <taxon>Archaea</taxon>
        <taxon>Methanobacteriati</taxon>
        <taxon>Methanobacteriota</taxon>
        <taxon>Stenosarchaea group</taxon>
        <taxon>Halobacteria</taxon>
        <taxon>Halobacteriales</taxon>
        <taxon>Halococcaceae</taxon>
        <taxon>Halococcus</taxon>
    </lineage>
</organism>
<evidence type="ECO:0000256" key="1">
    <source>
        <dbReference type="SAM" id="MobiDB-lite"/>
    </source>
</evidence>
<dbReference type="RefSeq" id="WP_005040541.1">
    <property type="nucleotide sequence ID" value="NZ_AOME01000020.1"/>
</dbReference>
<evidence type="ECO:0000313" key="3">
    <source>
        <dbReference type="Proteomes" id="UP000011625"/>
    </source>
</evidence>
<sequence length="201" mass="22187">MSAYESNGQETSGCIGLKTTVCHNGVINVKRPESDRAHSVFVDDEGEIVRCSCKGHKYNGNCVHQDEIETRPLVRTSAVAAATETSQQIATDGGTTQARQTDNDDIQTDTTTDDHRPQTDHWGNEVEHFDDGPVGAGEKSECQSCGARFEIALIAATKDSSNRNWEEFYRCEACGARGSFRFNGRCDTRSWTGRIAYPDER</sequence>
<feature type="region of interest" description="Disordered" evidence="1">
    <location>
        <begin position="84"/>
        <end position="137"/>
    </location>
</feature>
<feature type="compositionally biased region" description="Basic and acidic residues" evidence="1">
    <location>
        <begin position="112"/>
        <end position="131"/>
    </location>
</feature>
<keyword evidence="3" id="KW-1185">Reference proteome</keyword>
<accession>M0NCN3</accession>
<protein>
    <submittedName>
        <fullName evidence="2">Uncharacterized protein</fullName>
    </submittedName>
</protein>
<reference evidence="2 3" key="1">
    <citation type="journal article" date="2014" name="PLoS Genet.">
        <title>Phylogenetically driven sequencing of extremely halophilic archaea reveals strategies for static and dynamic osmo-response.</title>
        <authorList>
            <person name="Becker E.A."/>
            <person name="Seitzer P.M."/>
            <person name="Tritt A."/>
            <person name="Larsen D."/>
            <person name="Krusor M."/>
            <person name="Yao A.I."/>
            <person name="Wu D."/>
            <person name="Madern D."/>
            <person name="Eisen J.A."/>
            <person name="Darling A.E."/>
            <person name="Facciotti M.T."/>
        </authorList>
    </citation>
    <scope>NUCLEOTIDE SEQUENCE [LARGE SCALE GENOMIC DNA]</scope>
    <source>
        <strain evidence="2 3">DSM 8989</strain>
    </source>
</reference>
<name>M0NCN3_9EURY</name>
<dbReference type="AlphaFoldDB" id="M0NCN3"/>
<comment type="caution">
    <text evidence="2">The sequence shown here is derived from an EMBL/GenBank/DDBJ whole genome shotgun (WGS) entry which is preliminary data.</text>
</comment>
<dbReference type="Proteomes" id="UP000011625">
    <property type="component" value="Unassembled WGS sequence"/>
</dbReference>